<dbReference type="Proteomes" id="UP000430079">
    <property type="component" value="Unassembled WGS sequence"/>
</dbReference>
<accession>A0A640SVY5</accession>
<feature type="region of interest" description="Disordered" evidence="1">
    <location>
        <begin position="1"/>
        <end position="30"/>
    </location>
</feature>
<evidence type="ECO:0000313" key="3">
    <source>
        <dbReference type="Proteomes" id="UP000430079"/>
    </source>
</evidence>
<protein>
    <submittedName>
        <fullName evidence="2">Uncharacterized protein</fullName>
    </submittedName>
</protein>
<organism evidence="2 3">
    <name type="scientific">Streptomyces glebosus</name>
    <dbReference type="NCBI Taxonomy" id="249580"/>
    <lineage>
        <taxon>Bacteria</taxon>
        <taxon>Bacillati</taxon>
        <taxon>Actinomycetota</taxon>
        <taxon>Actinomycetes</taxon>
        <taxon>Kitasatosporales</taxon>
        <taxon>Streptomycetaceae</taxon>
        <taxon>Streptomyces</taxon>
    </lineage>
</organism>
<comment type="caution">
    <text evidence="2">The sequence shown here is derived from an EMBL/GenBank/DDBJ whole genome shotgun (WGS) entry which is preliminary data.</text>
</comment>
<name>A0A640SVY5_9ACTN</name>
<sequence>MPAVDKADESDAMTAQRAVVKRREAEPRNPFSAEKVQFSGAAVGARGPRIGVIPPVARRSGDCGRVAHSGRRIHALLQFRGHPRFG</sequence>
<evidence type="ECO:0000313" key="2">
    <source>
        <dbReference type="EMBL" id="GFE15188.1"/>
    </source>
</evidence>
<keyword evidence="3" id="KW-1185">Reference proteome</keyword>
<dbReference type="AlphaFoldDB" id="A0A640SVY5"/>
<evidence type="ECO:0000256" key="1">
    <source>
        <dbReference type="SAM" id="MobiDB-lite"/>
    </source>
</evidence>
<gene>
    <name evidence="2" type="ORF">Sgleb_32350</name>
</gene>
<reference evidence="2 3" key="1">
    <citation type="submission" date="2019-12" db="EMBL/GenBank/DDBJ databases">
        <title>Whole genome shotgun sequence of Streptomyces hygroscopicus subsp. glebosus NBRC 13786.</title>
        <authorList>
            <person name="Ichikawa N."/>
            <person name="Kimura A."/>
            <person name="Kitahashi Y."/>
            <person name="Komaki H."/>
            <person name="Tamura T."/>
        </authorList>
    </citation>
    <scope>NUCLEOTIDE SEQUENCE [LARGE SCALE GENOMIC DNA]</scope>
    <source>
        <strain evidence="2 3">NBRC 13786</strain>
    </source>
</reference>
<dbReference type="EMBL" id="BLIO01000001">
    <property type="protein sequence ID" value="GFE15188.1"/>
    <property type="molecule type" value="Genomic_DNA"/>
</dbReference>
<proteinExistence type="predicted"/>